<evidence type="ECO:0000313" key="3">
    <source>
        <dbReference type="Proteomes" id="UP001178461"/>
    </source>
</evidence>
<feature type="region of interest" description="Disordered" evidence="1">
    <location>
        <begin position="195"/>
        <end position="216"/>
    </location>
</feature>
<feature type="compositionally biased region" description="Basic and acidic residues" evidence="1">
    <location>
        <begin position="199"/>
        <end position="216"/>
    </location>
</feature>
<name>A0AA35LMD1_9SAUR</name>
<organism evidence="2 3">
    <name type="scientific">Podarcis lilfordi</name>
    <name type="common">Lilford's wall lizard</name>
    <dbReference type="NCBI Taxonomy" id="74358"/>
    <lineage>
        <taxon>Eukaryota</taxon>
        <taxon>Metazoa</taxon>
        <taxon>Chordata</taxon>
        <taxon>Craniata</taxon>
        <taxon>Vertebrata</taxon>
        <taxon>Euteleostomi</taxon>
        <taxon>Lepidosauria</taxon>
        <taxon>Squamata</taxon>
        <taxon>Bifurcata</taxon>
        <taxon>Unidentata</taxon>
        <taxon>Episquamata</taxon>
        <taxon>Laterata</taxon>
        <taxon>Lacertibaenia</taxon>
        <taxon>Lacertidae</taxon>
        <taxon>Podarcis</taxon>
    </lineage>
</organism>
<accession>A0AA35LMD1</accession>
<dbReference type="EMBL" id="OX395144">
    <property type="protein sequence ID" value="CAI5798857.1"/>
    <property type="molecule type" value="Genomic_DNA"/>
</dbReference>
<reference evidence="2" key="1">
    <citation type="submission" date="2022-12" db="EMBL/GenBank/DDBJ databases">
        <authorList>
            <person name="Alioto T."/>
            <person name="Alioto T."/>
            <person name="Gomez Garrido J."/>
        </authorList>
    </citation>
    <scope>NUCLEOTIDE SEQUENCE</scope>
</reference>
<protein>
    <submittedName>
        <fullName evidence="2">Uncharacterized protein</fullName>
    </submittedName>
</protein>
<evidence type="ECO:0000313" key="2">
    <source>
        <dbReference type="EMBL" id="CAI5798857.1"/>
    </source>
</evidence>
<sequence>MSAIEFPTGFQVCPRLVAFPPSSVSSLDSLWDSLNEGPVSAGRQPLNPMKKTARKRDLRRPPLASVPSSSGLTGSSEEGRRQHHQCHRGNPVQEAAGGAGRKEATLHAAQAAVSTLNQGLNPCGPNWRGGIKDQSAEASGARNVGGNPTPHGLMPASHTATPSPRACHLWRLWSGTEKTAGKGWTAKEKCERTTASAVAEEKEKAGLRGERSWKVA</sequence>
<feature type="region of interest" description="Disordered" evidence="1">
    <location>
        <begin position="22"/>
        <end position="106"/>
    </location>
</feature>
<evidence type="ECO:0000256" key="1">
    <source>
        <dbReference type="SAM" id="MobiDB-lite"/>
    </source>
</evidence>
<keyword evidence="3" id="KW-1185">Reference proteome</keyword>
<feature type="compositionally biased region" description="Low complexity" evidence="1">
    <location>
        <begin position="22"/>
        <end position="34"/>
    </location>
</feature>
<feature type="compositionally biased region" description="Low complexity" evidence="1">
    <location>
        <begin position="65"/>
        <end position="76"/>
    </location>
</feature>
<gene>
    <name evidence="2" type="ORF">PODLI_1B015159</name>
</gene>
<dbReference type="AlphaFoldDB" id="A0AA35LMD1"/>
<dbReference type="Proteomes" id="UP001178461">
    <property type="component" value="Chromosome 18"/>
</dbReference>
<proteinExistence type="predicted"/>